<reference evidence="1" key="1">
    <citation type="submission" date="2021-06" db="EMBL/GenBank/DDBJ databases">
        <authorList>
            <person name="Kallberg Y."/>
            <person name="Tangrot J."/>
            <person name="Rosling A."/>
        </authorList>
    </citation>
    <scope>NUCLEOTIDE SEQUENCE</scope>
    <source>
        <strain evidence="1">MA461A</strain>
    </source>
</reference>
<comment type="caution">
    <text evidence="1">The sequence shown here is derived from an EMBL/GenBank/DDBJ whole genome shotgun (WGS) entry which is preliminary data.</text>
</comment>
<name>A0ACA9SMX9_9GLOM</name>
<proteinExistence type="predicted"/>
<gene>
    <name evidence="1" type="ORF">RPERSI_LOCUS33196</name>
</gene>
<evidence type="ECO:0000313" key="2">
    <source>
        <dbReference type="Proteomes" id="UP000789920"/>
    </source>
</evidence>
<organism evidence="1 2">
    <name type="scientific">Racocetra persica</name>
    <dbReference type="NCBI Taxonomy" id="160502"/>
    <lineage>
        <taxon>Eukaryota</taxon>
        <taxon>Fungi</taxon>
        <taxon>Fungi incertae sedis</taxon>
        <taxon>Mucoromycota</taxon>
        <taxon>Glomeromycotina</taxon>
        <taxon>Glomeromycetes</taxon>
        <taxon>Diversisporales</taxon>
        <taxon>Gigasporaceae</taxon>
        <taxon>Racocetra</taxon>
    </lineage>
</organism>
<accession>A0ACA9SMX9</accession>
<feature type="non-terminal residue" evidence="1">
    <location>
        <position position="71"/>
    </location>
</feature>
<evidence type="ECO:0000313" key="1">
    <source>
        <dbReference type="EMBL" id="CAG8844435.1"/>
    </source>
</evidence>
<keyword evidence="2" id="KW-1185">Reference proteome</keyword>
<dbReference type="EMBL" id="CAJVQC010142659">
    <property type="protein sequence ID" value="CAG8844435.1"/>
    <property type="molecule type" value="Genomic_DNA"/>
</dbReference>
<dbReference type="Proteomes" id="UP000789920">
    <property type="component" value="Unassembled WGS sequence"/>
</dbReference>
<protein>
    <submittedName>
        <fullName evidence="1">22724_t:CDS:1</fullName>
    </submittedName>
</protein>
<feature type="non-terminal residue" evidence="1">
    <location>
        <position position="1"/>
    </location>
</feature>
<sequence length="71" mass="8232">IEYEETARGVKIYKKVTSFGVVGCTCPACELTEIKNQELIQELTARINSQRLTEQQMRVIQEEINEKLEEE</sequence>